<dbReference type="OrthoDB" id="9791357at2"/>
<dbReference type="NCBIfam" id="TIGR00259">
    <property type="entry name" value="thylakoid_BtpA"/>
    <property type="match status" value="1"/>
</dbReference>
<evidence type="ECO:0000256" key="1">
    <source>
        <dbReference type="ARBA" id="ARBA00006007"/>
    </source>
</evidence>
<dbReference type="EMBL" id="CP012159">
    <property type="protein sequence ID" value="AKT35943.1"/>
    <property type="molecule type" value="Genomic_DNA"/>
</dbReference>
<gene>
    <name evidence="2" type="primary">btpA</name>
    <name evidence="2" type="ORF">CMC5_000550</name>
</gene>
<dbReference type="AlphaFoldDB" id="A0A0K1E5U2"/>
<dbReference type="PATRIC" id="fig|52.7.peg.58"/>
<comment type="similarity">
    <text evidence="1">Belongs to the BtpA family.</text>
</comment>
<dbReference type="STRING" id="52.CMC5_000550"/>
<dbReference type="SUPFAM" id="SSF51366">
    <property type="entry name" value="Ribulose-phoshate binding barrel"/>
    <property type="match status" value="1"/>
</dbReference>
<dbReference type="Pfam" id="PF03437">
    <property type="entry name" value="BtpA"/>
    <property type="match status" value="1"/>
</dbReference>
<sequence>MRDSLPSLIGVIHLPPLPGSPRFAGELGPILEQTAADARALAAAGFEGVILENFGDAPFHPERVPAITVAAMTAAALAARGAAPAVSLGVNVLRNDAEAALAIAVAAGASMIRVNVHVGARITDQGLVQGRAHETLRLRRELGASAVRLLCDVDVKHSAPLTPRPIAEEAEETAGRGLADALLVTGSGTGRAADRAQLEAVRAAVHVPVLIASGVTVDSLSSLCGAHGVIVGSCLRASGRAGDPVDQGTATRFADAFRKVWHS</sequence>
<keyword evidence="3" id="KW-1185">Reference proteome</keyword>
<dbReference type="RefSeq" id="WP_050428529.1">
    <property type="nucleotide sequence ID" value="NZ_CP012159.1"/>
</dbReference>
<dbReference type="PANTHER" id="PTHR21381:SF3">
    <property type="entry name" value="SGC REGION PROTEIN SGCQ-RELATED"/>
    <property type="match status" value="1"/>
</dbReference>
<dbReference type="PANTHER" id="PTHR21381">
    <property type="entry name" value="ZGC:162297"/>
    <property type="match status" value="1"/>
</dbReference>
<name>A0A0K1E5U2_CHOCO</name>
<dbReference type="Proteomes" id="UP000067626">
    <property type="component" value="Chromosome"/>
</dbReference>
<dbReference type="InterPro" id="IPR011060">
    <property type="entry name" value="RibuloseP-bd_barrel"/>
</dbReference>
<reference evidence="2 3" key="1">
    <citation type="submission" date="2015-07" db="EMBL/GenBank/DDBJ databases">
        <title>Genome analysis of myxobacterium Chondromyces crocatus Cm c5 reveals a high potential for natural compound synthesis and the genetic basis for the loss of fruiting body formation.</title>
        <authorList>
            <person name="Zaburannyi N."/>
            <person name="Bunk B."/>
            <person name="Maier J."/>
            <person name="Overmann J."/>
            <person name="Mueller R."/>
        </authorList>
    </citation>
    <scope>NUCLEOTIDE SEQUENCE [LARGE SCALE GENOMIC DNA]</scope>
    <source>
        <strain evidence="2 3">Cm c5</strain>
    </source>
</reference>
<dbReference type="PIRSF" id="PIRSF005956">
    <property type="entry name" value="BtpA"/>
    <property type="match status" value="1"/>
</dbReference>
<proteinExistence type="inferred from homology"/>
<organism evidence="2 3">
    <name type="scientific">Chondromyces crocatus</name>
    <dbReference type="NCBI Taxonomy" id="52"/>
    <lineage>
        <taxon>Bacteria</taxon>
        <taxon>Pseudomonadati</taxon>
        <taxon>Myxococcota</taxon>
        <taxon>Polyangia</taxon>
        <taxon>Polyangiales</taxon>
        <taxon>Polyangiaceae</taxon>
        <taxon>Chondromyces</taxon>
    </lineage>
</organism>
<accession>A0A0K1E5U2</accession>
<evidence type="ECO:0000313" key="3">
    <source>
        <dbReference type="Proteomes" id="UP000067626"/>
    </source>
</evidence>
<evidence type="ECO:0000313" key="2">
    <source>
        <dbReference type="EMBL" id="AKT35943.1"/>
    </source>
</evidence>
<dbReference type="InterPro" id="IPR005137">
    <property type="entry name" value="BtpA"/>
</dbReference>
<protein>
    <submittedName>
        <fullName evidence="2">Photosystem I assembly BtpA</fullName>
    </submittedName>
</protein>
<dbReference type="KEGG" id="ccro:CMC5_000550"/>